<dbReference type="STRING" id="1121284.SAMN05660493_01708"/>
<gene>
    <name evidence="2" type="ORF">SAMN05660493_01708</name>
</gene>
<evidence type="ECO:0000313" key="2">
    <source>
        <dbReference type="EMBL" id="SIT97006.1"/>
    </source>
</evidence>
<dbReference type="PANTHER" id="PTHR19211:SF6">
    <property type="entry name" value="BLL7188 PROTEIN"/>
    <property type="match status" value="1"/>
</dbReference>
<reference evidence="3" key="1">
    <citation type="submission" date="2016-10" db="EMBL/GenBank/DDBJ databases">
        <authorList>
            <person name="Varghese N."/>
            <person name="Submissions S."/>
        </authorList>
    </citation>
    <scope>NUCLEOTIDE SEQUENCE [LARGE SCALE GENOMIC DNA]</scope>
    <source>
        <strain evidence="3">DSM 19482</strain>
    </source>
</reference>
<dbReference type="InterPro" id="IPR050611">
    <property type="entry name" value="ABCF"/>
</dbReference>
<evidence type="ECO:0000256" key="1">
    <source>
        <dbReference type="ARBA" id="ARBA00022737"/>
    </source>
</evidence>
<evidence type="ECO:0008006" key="4">
    <source>
        <dbReference type="Google" id="ProtNLM"/>
    </source>
</evidence>
<accession>A0A1U7PTX2</accession>
<dbReference type="Proteomes" id="UP000187261">
    <property type="component" value="Unassembled WGS sequence"/>
</dbReference>
<dbReference type="AlphaFoldDB" id="A0A1U7PTX2"/>
<evidence type="ECO:0000313" key="3">
    <source>
        <dbReference type="Proteomes" id="UP000187261"/>
    </source>
</evidence>
<keyword evidence="3" id="KW-1185">Reference proteome</keyword>
<dbReference type="Gene3D" id="3.40.50.300">
    <property type="entry name" value="P-loop containing nucleotide triphosphate hydrolases"/>
    <property type="match status" value="1"/>
</dbReference>
<dbReference type="PANTHER" id="PTHR19211">
    <property type="entry name" value="ATP-BINDING TRANSPORT PROTEIN-RELATED"/>
    <property type="match status" value="1"/>
</dbReference>
<sequence>MLCCLSIQNISPDMIILDEPTNNLDIQNIEILTSAINDYAGTLIVVSHDNRFLEDININKTISL</sequence>
<keyword evidence="1" id="KW-0677">Repeat</keyword>
<name>A0A1U7PTX2_9FLAO</name>
<protein>
    <recommendedName>
        <fullName evidence="4">ABC transporter</fullName>
    </recommendedName>
</protein>
<dbReference type="SUPFAM" id="SSF52540">
    <property type="entry name" value="P-loop containing nucleoside triphosphate hydrolases"/>
    <property type="match status" value="1"/>
</dbReference>
<organism evidence="2 3">
    <name type="scientific">Epilithonimonas bovis DSM 19482</name>
    <dbReference type="NCBI Taxonomy" id="1121284"/>
    <lineage>
        <taxon>Bacteria</taxon>
        <taxon>Pseudomonadati</taxon>
        <taxon>Bacteroidota</taxon>
        <taxon>Flavobacteriia</taxon>
        <taxon>Flavobacteriales</taxon>
        <taxon>Weeksellaceae</taxon>
        <taxon>Chryseobacterium group</taxon>
        <taxon>Epilithonimonas</taxon>
    </lineage>
</organism>
<proteinExistence type="predicted"/>
<dbReference type="RefSeq" id="WP_317044124.1">
    <property type="nucleotide sequence ID" value="NZ_FTPU01000015.1"/>
</dbReference>
<dbReference type="InterPro" id="IPR027417">
    <property type="entry name" value="P-loop_NTPase"/>
</dbReference>
<dbReference type="EMBL" id="FTPU01000015">
    <property type="protein sequence ID" value="SIT97006.1"/>
    <property type="molecule type" value="Genomic_DNA"/>
</dbReference>
<dbReference type="GO" id="GO:0005524">
    <property type="term" value="F:ATP binding"/>
    <property type="evidence" value="ECO:0007669"/>
    <property type="project" value="TreeGrafter"/>
</dbReference>